<evidence type="ECO:0000313" key="1">
    <source>
        <dbReference type="EMBL" id="CAG8458504.1"/>
    </source>
</evidence>
<name>A0ACA9K8N6_9GLOM</name>
<organism evidence="1 2">
    <name type="scientific">Acaulospora colombiana</name>
    <dbReference type="NCBI Taxonomy" id="27376"/>
    <lineage>
        <taxon>Eukaryota</taxon>
        <taxon>Fungi</taxon>
        <taxon>Fungi incertae sedis</taxon>
        <taxon>Mucoromycota</taxon>
        <taxon>Glomeromycotina</taxon>
        <taxon>Glomeromycetes</taxon>
        <taxon>Diversisporales</taxon>
        <taxon>Acaulosporaceae</taxon>
        <taxon>Acaulospora</taxon>
    </lineage>
</organism>
<dbReference type="EMBL" id="CAJVPT010001206">
    <property type="protein sequence ID" value="CAG8458504.1"/>
    <property type="molecule type" value="Genomic_DNA"/>
</dbReference>
<proteinExistence type="predicted"/>
<comment type="caution">
    <text evidence="1">The sequence shown here is derived from an EMBL/GenBank/DDBJ whole genome shotgun (WGS) entry which is preliminary data.</text>
</comment>
<dbReference type="Proteomes" id="UP000789525">
    <property type="component" value="Unassembled WGS sequence"/>
</dbReference>
<sequence length="652" mass="73311">MTTENIFNKQTTTTSKMPANQTDFSMNSYLEAPKLYVSELHFSVIEDELKNILRDVEPIRVDIHRQPGNGNTNLNGIIHFSSIENAEKAFAIYNNIKLDAYNTYLKLRITEPTNPNEPTSKAHILQVKHWPLNTSDFILYNLFRPYGPLFSTRMQYNEQKYKGYALVQFFRQEDANRALESLNYYSIEGKNIAVMPYPNKQNKTTPRANLTSLTMPGVGSLSPPANNLNNIGIPLSPGPEGPIVDPCNLFIKNLDANISSSDLFNHFRRFGRIISARVMRDQDTGNSKGFGFVSYTTADEADRAKASMHGKTLGNKQIVVRLHEPKKLREAKLATQFSSSPTSPSESRAPSRRNSDLYAINAFNEFGREDLAGLAPKARREVLMSELQKRFKNISGISPEEVNPIIDHLLTMKTDDVLHVLKDPASLQQKITDARHHLQQEKKRRGSEESIVAAVQSISNNSGFQQQVPQREKFFKAISKLCPRNADEILELIMGLSQKERTTCYFNPEYLTKKIMEANQALAAVNEDDTVPKVLVPADMVTVPAPSSESSHSQTTKVAISETPNGVRSAAYEEAEQFIESLKNKPIHEQKQRLGSRLFPKVKDLGLKSAIASKVTINLLDTDDLRELAHSMYDKDKLRQKVANAEKIVSAK</sequence>
<reference evidence="1" key="1">
    <citation type="submission" date="2021-06" db="EMBL/GenBank/DDBJ databases">
        <authorList>
            <person name="Kallberg Y."/>
            <person name="Tangrot J."/>
            <person name="Rosling A."/>
        </authorList>
    </citation>
    <scope>NUCLEOTIDE SEQUENCE</scope>
    <source>
        <strain evidence="1">CL356</strain>
    </source>
</reference>
<evidence type="ECO:0000313" key="2">
    <source>
        <dbReference type="Proteomes" id="UP000789525"/>
    </source>
</evidence>
<keyword evidence="2" id="KW-1185">Reference proteome</keyword>
<gene>
    <name evidence="1" type="ORF">ACOLOM_LOCUS1070</name>
</gene>
<accession>A0ACA9K8N6</accession>
<protein>
    <submittedName>
        <fullName evidence="1">1021_t:CDS:1</fullName>
    </submittedName>
</protein>